<evidence type="ECO:0000313" key="11">
    <source>
        <dbReference type="Proteomes" id="UP000250006"/>
    </source>
</evidence>
<dbReference type="InterPro" id="IPR005002">
    <property type="entry name" value="PMM"/>
</dbReference>
<evidence type="ECO:0000256" key="1">
    <source>
        <dbReference type="ARBA" id="ARBA00004496"/>
    </source>
</evidence>
<dbReference type="SUPFAM" id="SSF56784">
    <property type="entry name" value="HAD-like"/>
    <property type="match status" value="1"/>
</dbReference>
<organism evidence="10 11">
    <name type="scientific">Actinomyces bovis</name>
    <dbReference type="NCBI Taxonomy" id="1658"/>
    <lineage>
        <taxon>Bacteria</taxon>
        <taxon>Bacillati</taxon>
        <taxon>Actinomycetota</taxon>
        <taxon>Actinomycetes</taxon>
        <taxon>Actinomycetales</taxon>
        <taxon>Actinomycetaceae</taxon>
        <taxon>Actinomyces</taxon>
    </lineage>
</organism>
<keyword evidence="6" id="KW-0963">Cytoplasm</keyword>
<comment type="pathway">
    <text evidence="2">Nucleotide-sugar biosynthesis; GDP-alpha-D-mannose biosynthesis; alpha-D-mannose 1-phosphate from D-fructose 6-phosphate: step 2/2.</text>
</comment>
<dbReference type="EC" id="5.4.2.8" evidence="5"/>
<dbReference type="InterPro" id="IPR036412">
    <property type="entry name" value="HAD-like_sf"/>
</dbReference>
<evidence type="ECO:0000313" key="10">
    <source>
        <dbReference type="EMBL" id="SPT52544.1"/>
    </source>
</evidence>
<dbReference type="Gene3D" id="3.30.1240.20">
    <property type="match status" value="1"/>
</dbReference>
<dbReference type="Proteomes" id="UP000250006">
    <property type="component" value="Unassembled WGS sequence"/>
</dbReference>
<evidence type="ECO:0000256" key="6">
    <source>
        <dbReference type="ARBA" id="ARBA00022490"/>
    </source>
</evidence>
<accession>A0ABY1VKC0</accession>
<comment type="caution">
    <text evidence="10">The sequence shown here is derived from an EMBL/GenBank/DDBJ whole genome shotgun (WGS) entry which is preliminary data.</text>
</comment>
<evidence type="ECO:0000256" key="5">
    <source>
        <dbReference type="ARBA" id="ARBA00012730"/>
    </source>
</evidence>
<comment type="similarity">
    <text evidence="3">Belongs to the eukaryotic PMM family.</text>
</comment>
<keyword evidence="9" id="KW-0413">Isomerase</keyword>
<dbReference type="Gene3D" id="3.40.50.1000">
    <property type="entry name" value="HAD superfamily/HAD-like"/>
    <property type="match status" value="1"/>
</dbReference>
<dbReference type="SFLD" id="SFLDS00003">
    <property type="entry name" value="Haloacid_Dehalogenase"/>
    <property type="match status" value="1"/>
</dbReference>
<dbReference type="RefSeq" id="WP_111835537.1">
    <property type="nucleotide sequence ID" value="NZ_UAPQ01000001.1"/>
</dbReference>
<keyword evidence="10" id="KW-0378">Hydrolase</keyword>
<keyword evidence="7" id="KW-0479">Metal-binding</keyword>
<evidence type="ECO:0000256" key="9">
    <source>
        <dbReference type="ARBA" id="ARBA00023235"/>
    </source>
</evidence>
<evidence type="ECO:0000256" key="7">
    <source>
        <dbReference type="ARBA" id="ARBA00022723"/>
    </source>
</evidence>
<name>A0ABY1VKC0_9ACTO</name>
<evidence type="ECO:0000256" key="3">
    <source>
        <dbReference type="ARBA" id="ARBA00009736"/>
    </source>
</evidence>
<dbReference type="SFLD" id="SFLDG01143">
    <property type="entry name" value="C2.B.3:_Phosphomannomutase_Lik"/>
    <property type="match status" value="1"/>
</dbReference>
<reference evidence="10 11" key="1">
    <citation type="submission" date="2018-06" db="EMBL/GenBank/DDBJ databases">
        <authorList>
            <consortium name="Pathogen Informatics"/>
            <person name="Doyle S."/>
        </authorList>
    </citation>
    <scope>NUCLEOTIDE SEQUENCE [LARGE SCALE GENOMIC DNA]</scope>
    <source>
        <strain evidence="10 11">NCTC11535</strain>
    </source>
</reference>
<dbReference type="EMBL" id="UAPQ01000001">
    <property type="protein sequence ID" value="SPT52544.1"/>
    <property type="molecule type" value="Genomic_DNA"/>
</dbReference>
<dbReference type="InterPro" id="IPR006379">
    <property type="entry name" value="HAD-SF_hydro_IIB"/>
</dbReference>
<evidence type="ECO:0000256" key="4">
    <source>
        <dbReference type="ARBA" id="ARBA00011738"/>
    </source>
</evidence>
<dbReference type="GO" id="GO:0016787">
    <property type="term" value="F:hydrolase activity"/>
    <property type="evidence" value="ECO:0007669"/>
    <property type="project" value="UniProtKB-KW"/>
</dbReference>
<evidence type="ECO:0000256" key="8">
    <source>
        <dbReference type="ARBA" id="ARBA00022842"/>
    </source>
</evidence>
<dbReference type="NCBIfam" id="TIGR01484">
    <property type="entry name" value="HAD-SF-IIB"/>
    <property type="match status" value="1"/>
</dbReference>
<comment type="subcellular location">
    <subcellularLocation>
        <location evidence="1">Cytoplasm</location>
    </subcellularLocation>
</comment>
<keyword evidence="11" id="KW-1185">Reference proteome</keyword>
<comment type="subunit">
    <text evidence="4">Homodimer.</text>
</comment>
<proteinExistence type="inferred from homology"/>
<dbReference type="Pfam" id="PF03332">
    <property type="entry name" value="PMM"/>
    <property type="match status" value="1"/>
</dbReference>
<keyword evidence="8" id="KW-0460">Magnesium</keyword>
<gene>
    <name evidence="10" type="ORF">NCTC11535_00193</name>
</gene>
<dbReference type="InterPro" id="IPR023214">
    <property type="entry name" value="HAD_sf"/>
</dbReference>
<protein>
    <recommendedName>
        <fullName evidence="5">phosphomannomutase</fullName>
        <ecNumber evidence="5">5.4.2.8</ecNumber>
    </recommendedName>
</protein>
<evidence type="ECO:0000256" key="2">
    <source>
        <dbReference type="ARBA" id="ARBA00004699"/>
    </source>
</evidence>
<dbReference type="InterPro" id="IPR043169">
    <property type="entry name" value="PMM_cap"/>
</dbReference>
<sequence>MTDTNSQPGSIPAKPPRLVAFDLDDTLAPSKSAMPAPMAKALRALLDVVPVCVISGGQIGQFREQVIANLGADDAELSRLHLMPTCGTRYYTHQPASSDGADGWELVYANNLSESQKQTARTAVEEQARRLGLWEEETWGPVLEDRGSQITFSALGQQAPLEAKRAWDPTGEKKARLRDAVAALLPELEVRSGGSTSVDITLKGVDKAYGMRKLSEVTGIALDEMLFVGDRLDPEGNDYPVKALGVPCHAVTGWEETAQYVTELAEQIARSGQD</sequence>
<dbReference type="SFLD" id="SFLDG01140">
    <property type="entry name" value="C2.B:_Phosphomannomutase_and_P"/>
    <property type="match status" value="1"/>
</dbReference>